<keyword evidence="5" id="KW-1185">Reference proteome</keyword>
<evidence type="ECO:0000259" key="2">
    <source>
        <dbReference type="SMART" id="SM00829"/>
    </source>
</evidence>
<name>A0A9K3L8Y8_9STRA</name>
<dbReference type="Pfam" id="PF08240">
    <property type="entry name" value="ADH_N"/>
    <property type="match status" value="1"/>
</dbReference>
<dbReference type="PANTHER" id="PTHR11695:SF294">
    <property type="entry name" value="RETICULON-4-INTERACTING PROTEIN 1, MITOCHONDRIAL"/>
    <property type="match status" value="1"/>
</dbReference>
<reference evidence="4" key="1">
    <citation type="journal article" date="2021" name="Sci. Rep.">
        <title>Diploid genomic architecture of Nitzschia inconspicua, an elite biomass production diatom.</title>
        <authorList>
            <person name="Oliver A."/>
            <person name="Podell S."/>
            <person name="Pinowska A."/>
            <person name="Traller J.C."/>
            <person name="Smith S.R."/>
            <person name="McClure R."/>
            <person name="Beliaev A."/>
            <person name="Bohutskyi P."/>
            <person name="Hill E.A."/>
            <person name="Rabines A."/>
            <person name="Zheng H."/>
            <person name="Allen L.Z."/>
            <person name="Kuo A."/>
            <person name="Grigoriev I.V."/>
            <person name="Allen A.E."/>
            <person name="Hazlebeck D."/>
            <person name="Allen E.E."/>
        </authorList>
    </citation>
    <scope>NUCLEOTIDE SEQUENCE</scope>
    <source>
        <strain evidence="4">Hildebrandi</strain>
    </source>
</reference>
<organism evidence="4 5">
    <name type="scientific">Nitzschia inconspicua</name>
    <dbReference type="NCBI Taxonomy" id="303405"/>
    <lineage>
        <taxon>Eukaryota</taxon>
        <taxon>Sar</taxon>
        <taxon>Stramenopiles</taxon>
        <taxon>Ochrophyta</taxon>
        <taxon>Bacillariophyta</taxon>
        <taxon>Bacillariophyceae</taxon>
        <taxon>Bacillariophycidae</taxon>
        <taxon>Bacillariales</taxon>
        <taxon>Bacillariaceae</taxon>
        <taxon>Nitzschia</taxon>
    </lineage>
</organism>
<dbReference type="Pfam" id="PF13602">
    <property type="entry name" value="ADH_zinc_N_2"/>
    <property type="match status" value="1"/>
</dbReference>
<dbReference type="AlphaFoldDB" id="A0A9K3L8Y8"/>
<evidence type="ECO:0000313" key="3">
    <source>
        <dbReference type="EMBL" id="KAG7338754.1"/>
    </source>
</evidence>
<evidence type="ECO:0000313" key="4">
    <source>
        <dbReference type="EMBL" id="KAG7356521.1"/>
    </source>
</evidence>
<sequence>MTAVGYSRHGDPFVLEMSSKFPRPVPRDDQVLLEVYATSVNPVDYKFRRHWMPNFLLPKPKIPGADVAGVVVGVGSNVTKFRKGDRCAALLPLLGSQWGSSAEFVAVRETHMTLIPDSISFVKAAALPLVALTAVQSFDHLTMETTKGKKILIQAGAGGVGTFAIQYAKNVLEMDVATTASPSNFKLVTALGADRVIDYHTEDFSELITDYDVVLDPMSWTYEHLTLNQGKNVLKNNGGHYLNILSSELVNGKEKTVGFTTLFNIVKHSIMNVFSPGSLAKYSLICVRPDGDGLARVFDLVDQGKISSVIDPQIFDLEELSDAHMYLERHYATGKVVVRVKQTQT</sequence>
<protein>
    <submittedName>
        <fullName evidence="4">NADPH:quinone reductase</fullName>
    </submittedName>
</protein>
<keyword evidence="1" id="KW-0560">Oxidoreductase</keyword>
<dbReference type="InterPro" id="IPR050700">
    <property type="entry name" value="YIM1/Zinc_Alcohol_DH_Fams"/>
</dbReference>
<accession>A0A9K3L8Y8</accession>
<gene>
    <name evidence="4" type="ORF">IV203_001207</name>
    <name evidence="3" type="ORF">IV203_002508</name>
</gene>
<proteinExistence type="predicted"/>
<dbReference type="Proteomes" id="UP000693970">
    <property type="component" value="Unassembled WGS sequence"/>
</dbReference>
<dbReference type="InterPro" id="IPR002364">
    <property type="entry name" value="Quin_OxRdtase/zeta-crystal_CS"/>
</dbReference>
<evidence type="ECO:0000256" key="1">
    <source>
        <dbReference type="ARBA" id="ARBA00023002"/>
    </source>
</evidence>
<comment type="caution">
    <text evidence="4">The sequence shown here is derived from an EMBL/GenBank/DDBJ whole genome shotgun (WGS) entry which is preliminary data.</text>
</comment>
<dbReference type="GO" id="GO:0008270">
    <property type="term" value="F:zinc ion binding"/>
    <property type="evidence" value="ECO:0007669"/>
    <property type="project" value="InterPro"/>
</dbReference>
<evidence type="ECO:0000313" key="5">
    <source>
        <dbReference type="Proteomes" id="UP000693970"/>
    </source>
</evidence>
<dbReference type="EMBL" id="JAGRRH010000050">
    <property type="protein sequence ID" value="KAG7338754.1"/>
    <property type="molecule type" value="Genomic_DNA"/>
</dbReference>
<dbReference type="InterPro" id="IPR013154">
    <property type="entry name" value="ADH-like_N"/>
</dbReference>
<reference evidence="4" key="2">
    <citation type="submission" date="2021-04" db="EMBL/GenBank/DDBJ databases">
        <authorList>
            <person name="Podell S."/>
        </authorList>
    </citation>
    <scope>NUCLEOTIDE SEQUENCE</scope>
    <source>
        <strain evidence="4">Hildebrandi</strain>
    </source>
</reference>
<dbReference type="OrthoDB" id="201656at2759"/>
<dbReference type="EMBL" id="JAGRRH010000015">
    <property type="protein sequence ID" value="KAG7356521.1"/>
    <property type="molecule type" value="Genomic_DNA"/>
</dbReference>
<feature type="domain" description="Enoyl reductase (ER)" evidence="2">
    <location>
        <begin position="10"/>
        <end position="338"/>
    </location>
</feature>
<dbReference type="GO" id="GO:0005739">
    <property type="term" value="C:mitochondrion"/>
    <property type="evidence" value="ECO:0007669"/>
    <property type="project" value="TreeGrafter"/>
</dbReference>
<dbReference type="PANTHER" id="PTHR11695">
    <property type="entry name" value="ALCOHOL DEHYDROGENASE RELATED"/>
    <property type="match status" value="1"/>
</dbReference>
<dbReference type="GO" id="GO:0016491">
    <property type="term" value="F:oxidoreductase activity"/>
    <property type="evidence" value="ECO:0007669"/>
    <property type="project" value="UniProtKB-KW"/>
</dbReference>
<dbReference type="SMART" id="SM00829">
    <property type="entry name" value="PKS_ER"/>
    <property type="match status" value="1"/>
</dbReference>
<dbReference type="PROSITE" id="PS01162">
    <property type="entry name" value="QOR_ZETA_CRYSTAL"/>
    <property type="match status" value="1"/>
</dbReference>
<dbReference type="CDD" id="cd05289">
    <property type="entry name" value="MDR_like_2"/>
    <property type="match status" value="1"/>
</dbReference>
<dbReference type="InterPro" id="IPR020843">
    <property type="entry name" value="ER"/>
</dbReference>